<dbReference type="Gene3D" id="3.40.50.720">
    <property type="entry name" value="NAD(P)-binding Rossmann-like Domain"/>
    <property type="match status" value="1"/>
</dbReference>
<dbReference type="Pfam" id="PF01370">
    <property type="entry name" value="Epimerase"/>
    <property type="match status" value="1"/>
</dbReference>
<evidence type="ECO:0000256" key="9">
    <source>
        <dbReference type="ARBA" id="ARBA00023235"/>
    </source>
</evidence>
<evidence type="ECO:0000313" key="13">
    <source>
        <dbReference type="Proteomes" id="UP000069926"/>
    </source>
</evidence>
<evidence type="ECO:0000256" key="10">
    <source>
        <dbReference type="RuleBase" id="RU366046"/>
    </source>
</evidence>
<evidence type="ECO:0000256" key="3">
    <source>
        <dbReference type="ARBA" id="ARBA00004947"/>
    </source>
</evidence>
<comment type="subunit">
    <text evidence="10">Homodimer.</text>
</comment>
<evidence type="ECO:0000256" key="4">
    <source>
        <dbReference type="ARBA" id="ARBA00007637"/>
    </source>
</evidence>
<evidence type="ECO:0000256" key="8">
    <source>
        <dbReference type="ARBA" id="ARBA00023144"/>
    </source>
</evidence>
<accession>A0A0X9VR27</accession>
<dbReference type="InterPro" id="IPR036291">
    <property type="entry name" value="NAD(P)-bd_dom_sf"/>
</dbReference>
<keyword evidence="7 10" id="KW-0520">NAD</keyword>
<dbReference type="InterPro" id="IPR005886">
    <property type="entry name" value="UDP_G4E"/>
</dbReference>
<evidence type="ECO:0000256" key="6">
    <source>
        <dbReference type="ARBA" id="ARBA00018569"/>
    </source>
</evidence>
<dbReference type="GO" id="GO:0006012">
    <property type="term" value="P:galactose metabolic process"/>
    <property type="evidence" value="ECO:0007669"/>
    <property type="project" value="UniProtKB-UniPathway"/>
</dbReference>
<evidence type="ECO:0000313" key="12">
    <source>
        <dbReference type="EMBL" id="AMA64697.1"/>
    </source>
</evidence>
<sequence>MEILVTGGMGYIGSHTCVQMLLEGMQPIILDNLCNSSKEVLIRIEIITGYRPIFYYGDIRDEKLLDNIFTKHYIKAVIHFAGLKSINESVNKPLEYYDNNVYGTLMLIRSMYKANIKNIIFSSSATVYGNPEKVPITEDFKIGNTKHPYGRNKYIIERYLSNIQHLDNSWSVTLLRYFNPIGAYPSGIIGEDSHYEPNNLIPYISQVAIGRKKKLIIFGNDYPTSDGTGIRDYIHVMDVADGNIMALKSISLKPGLHIYNLGSGRGTSVLEILKIFEKICNKKIAYEIRSRRPGDIAECWSNPIKAKSDFGWTAKHSIETMLVDTWRWQCKNPYGYKQLLDKFNLNI</sequence>
<comment type="pathway">
    <text evidence="3 10">Carbohydrate metabolism; galactose metabolism.</text>
</comment>
<organism evidence="12 13">
    <name type="scientific">Candidatus Arsenophonus lipoptenae</name>
    <dbReference type="NCBI Taxonomy" id="634113"/>
    <lineage>
        <taxon>Bacteria</taxon>
        <taxon>Pseudomonadati</taxon>
        <taxon>Pseudomonadota</taxon>
        <taxon>Gammaproteobacteria</taxon>
        <taxon>Enterobacterales</taxon>
        <taxon>Morganellaceae</taxon>
        <taxon>Arsenophonus</taxon>
    </lineage>
</organism>
<dbReference type="AlphaFoldDB" id="A0A0X9VR27"/>
<comment type="cofactor">
    <cofactor evidence="2 10">
        <name>NAD(+)</name>
        <dbReference type="ChEBI" id="CHEBI:57540"/>
    </cofactor>
</comment>
<proteinExistence type="inferred from homology"/>
<dbReference type="RefSeq" id="WP_066282738.1">
    <property type="nucleotide sequence ID" value="NZ_CP013920.1"/>
</dbReference>
<keyword evidence="9 10" id="KW-0413">Isomerase</keyword>
<dbReference type="GO" id="GO:0003978">
    <property type="term" value="F:UDP-glucose 4-epimerase activity"/>
    <property type="evidence" value="ECO:0007669"/>
    <property type="project" value="UniProtKB-UniRule"/>
</dbReference>
<name>A0A0X9VR27_9GAMM</name>
<protein>
    <recommendedName>
        <fullName evidence="6 10">UDP-glucose 4-epimerase</fullName>
        <ecNumber evidence="5 10">5.1.3.2</ecNumber>
    </recommendedName>
</protein>
<dbReference type="EC" id="5.1.3.2" evidence="5 10"/>
<dbReference type="Proteomes" id="UP000069926">
    <property type="component" value="Chromosome"/>
</dbReference>
<dbReference type="SUPFAM" id="SSF51735">
    <property type="entry name" value="NAD(P)-binding Rossmann-fold domains"/>
    <property type="match status" value="1"/>
</dbReference>
<dbReference type="NCBIfam" id="NF007956">
    <property type="entry name" value="PRK10675.1"/>
    <property type="match status" value="1"/>
</dbReference>
<dbReference type="OrthoDB" id="9803010at2"/>
<dbReference type="PATRIC" id="fig|634113.3.peg.102"/>
<evidence type="ECO:0000256" key="7">
    <source>
        <dbReference type="ARBA" id="ARBA00023027"/>
    </source>
</evidence>
<keyword evidence="8" id="KW-0299">Galactose metabolism</keyword>
<dbReference type="InterPro" id="IPR001509">
    <property type="entry name" value="Epimerase_deHydtase"/>
</dbReference>
<reference evidence="12 13" key="1">
    <citation type="submission" date="2016-01" db="EMBL/GenBank/DDBJ databases">
        <title>Genome sequence of Ca. Arsenophonus lipopteni, the exclusive symbiont of a blood sucking fly Lipoptena cervi (Diptera: Hippoboscidae).</title>
        <authorList>
            <person name="Novakova E."/>
            <person name="Hypsa V."/>
            <person name="Nguyen P."/>
            <person name="Husnik F."/>
            <person name="Darby A.C."/>
        </authorList>
    </citation>
    <scope>NUCLEOTIDE SEQUENCE [LARGE SCALE GENOMIC DNA]</scope>
    <source>
        <strain evidence="12 13">CB</strain>
    </source>
</reference>
<keyword evidence="10" id="KW-0119">Carbohydrate metabolism</keyword>
<dbReference type="EMBL" id="CP013920">
    <property type="protein sequence ID" value="AMA64697.1"/>
    <property type="molecule type" value="Genomic_DNA"/>
</dbReference>
<comment type="catalytic activity">
    <reaction evidence="1 10">
        <text>UDP-alpha-D-glucose = UDP-alpha-D-galactose</text>
        <dbReference type="Rhea" id="RHEA:22168"/>
        <dbReference type="ChEBI" id="CHEBI:58885"/>
        <dbReference type="ChEBI" id="CHEBI:66914"/>
        <dbReference type="EC" id="5.1.3.2"/>
    </reaction>
</comment>
<feature type="domain" description="NAD-dependent epimerase/dehydratase" evidence="11">
    <location>
        <begin position="3"/>
        <end position="262"/>
    </location>
</feature>
<dbReference type="PANTHER" id="PTHR43725:SF47">
    <property type="entry name" value="UDP-GLUCOSE 4-EPIMERASE"/>
    <property type="match status" value="1"/>
</dbReference>
<dbReference type="KEGG" id="asy:AUT07_00107"/>
<dbReference type="GO" id="GO:0005829">
    <property type="term" value="C:cytosol"/>
    <property type="evidence" value="ECO:0007669"/>
    <property type="project" value="TreeGrafter"/>
</dbReference>
<dbReference type="NCBIfam" id="TIGR01179">
    <property type="entry name" value="galE"/>
    <property type="match status" value="1"/>
</dbReference>
<dbReference type="STRING" id="634113.AUT07_00107"/>
<evidence type="ECO:0000256" key="1">
    <source>
        <dbReference type="ARBA" id="ARBA00000083"/>
    </source>
</evidence>
<evidence type="ECO:0000259" key="11">
    <source>
        <dbReference type="Pfam" id="PF01370"/>
    </source>
</evidence>
<gene>
    <name evidence="12" type="primary">galE</name>
    <name evidence="12" type="ORF">AUT07_00107</name>
</gene>
<dbReference type="UniPathway" id="UPA00214"/>
<keyword evidence="13" id="KW-1185">Reference proteome</keyword>
<dbReference type="PANTHER" id="PTHR43725">
    <property type="entry name" value="UDP-GLUCOSE 4-EPIMERASE"/>
    <property type="match status" value="1"/>
</dbReference>
<evidence type="ECO:0000256" key="5">
    <source>
        <dbReference type="ARBA" id="ARBA00013189"/>
    </source>
</evidence>
<dbReference type="CDD" id="cd05247">
    <property type="entry name" value="UDP_G4E_1_SDR_e"/>
    <property type="match status" value="1"/>
</dbReference>
<evidence type="ECO:0000256" key="2">
    <source>
        <dbReference type="ARBA" id="ARBA00001911"/>
    </source>
</evidence>
<comment type="similarity">
    <text evidence="4 10">Belongs to the NAD(P)-dependent epimerase/dehydratase family.</text>
</comment>
<dbReference type="Gene3D" id="3.90.25.10">
    <property type="entry name" value="UDP-galactose 4-epimerase, domain 1"/>
    <property type="match status" value="1"/>
</dbReference>